<dbReference type="EMBL" id="VNIQ01000006">
    <property type="protein sequence ID" value="TYQ02449.1"/>
    <property type="molecule type" value="Genomic_DNA"/>
</dbReference>
<evidence type="ECO:0000313" key="10">
    <source>
        <dbReference type="EMBL" id="TYQ02449.1"/>
    </source>
</evidence>
<evidence type="ECO:0000256" key="5">
    <source>
        <dbReference type="ARBA" id="ARBA00022989"/>
    </source>
</evidence>
<reference evidence="10" key="1">
    <citation type="submission" date="2019-07" db="EMBL/GenBank/DDBJ databases">
        <title>Genomic Encyclopedia of Type Strains, Phase IV (KMG-IV): sequencing the most valuable type-strain genomes for metagenomic binning, comparative biology and taxonomic classification.</title>
        <authorList>
            <person name="Goeker M."/>
        </authorList>
    </citation>
    <scope>NUCLEOTIDE SEQUENCE</scope>
    <source>
        <strain evidence="10">DSM 44596</strain>
    </source>
</reference>
<evidence type="ECO:0000256" key="1">
    <source>
        <dbReference type="ARBA" id="ARBA00004429"/>
    </source>
</evidence>
<keyword evidence="2" id="KW-0813">Transport</keyword>
<keyword evidence="6" id="KW-0472">Membrane</keyword>
<comment type="subcellular location">
    <subcellularLocation>
        <location evidence="1">Cell inner membrane</location>
        <topology evidence="1">Multi-pass membrane protein</topology>
    </subcellularLocation>
</comment>
<dbReference type="PROSITE" id="PS50850">
    <property type="entry name" value="MFS"/>
    <property type="match status" value="1"/>
</dbReference>
<dbReference type="GO" id="GO:0022857">
    <property type="term" value="F:transmembrane transporter activity"/>
    <property type="evidence" value="ECO:0007669"/>
    <property type="project" value="InterPro"/>
</dbReference>
<proteinExistence type="inferred from homology"/>
<evidence type="ECO:0000256" key="2">
    <source>
        <dbReference type="ARBA" id="ARBA00022448"/>
    </source>
</evidence>
<dbReference type="PANTHER" id="PTHR23513:SF9">
    <property type="entry name" value="ENTEROBACTIN EXPORTER ENTS"/>
    <property type="match status" value="1"/>
</dbReference>
<sequence>MSERGVLLDLRPLRESAPFRRVFIARTISIFGIGMLMVGVPIQMYALTESSFMVGLVAAVEGGASIGGMVVGGILADKYDRKTLILFARTVSGLTFVGLALNAMLENPSTVAIFVLAVVNGLIGSISIAALFAVIPSLIPKDQLVGVGALNVLSARAGAVISPALGGLLIAATSVAWNYWVAAAGTVITIVLLAGLPSMMPPVHEHESGHGEPPVSVTGFIFGHRVVGGVMAVGVIAMLGSGVLVLVPGFVDERFTGDSRAVGMLYAAGAIGAVLATVTSGWLGRLAHPGRVLMAALVAAFAVQALVGLATGLVVAVLLLVVVGAVTSVQEVLRYSIIQTHTPTALLGRVNGLWAAQEVAGLSVGALIAGAFGAAFLPSTAVVVYSLTLGGVALLSTVVLGSLRRVTGGTPDLQTPDLETELEKEHR</sequence>
<dbReference type="NCBIfam" id="NF007792">
    <property type="entry name" value="PRK10489.1"/>
    <property type="match status" value="1"/>
</dbReference>
<dbReference type="InterPro" id="IPR036259">
    <property type="entry name" value="MFS_trans_sf"/>
</dbReference>
<accession>A0A652YM94</accession>
<evidence type="ECO:0000256" key="6">
    <source>
        <dbReference type="ARBA" id="ARBA00023136"/>
    </source>
</evidence>
<comment type="similarity">
    <text evidence="7">Belongs to the major facilitator superfamily. Drug:H(+) antiporter-3 (DHA3) (TC 2.A.1.21) family.</text>
</comment>
<evidence type="ECO:0000256" key="4">
    <source>
        <dbReference type="ARBA" id="ARBA00022692"/>
    </source>
</evidence>
<dbReference type="Pfam" id="PF07690">
    <property type="entry name" value="MFS_1"/>
    <property type="match status" value="1"/>
</dbReference>
<name>A0A652YM94_NOCGL</name>
<evidence type="ECO:0000256" key="3">
    <source>
        <dbReference type="ARBA" id="ARBA00022475"/>
    </source>
</evidence>
<dbReference type="CDD" id="cd06173">
    <property type="entry name" value="MFS_MefA_like"/>
    <property type="match status" value="1"/>
</dbReference>
<dbReference type="GO" id="GO:0005886">
    <property type="term" value="C:plasma membrane"/>
    <property type="evidence" value="ECO:0007669"/>
    <property type="project" value="UniProtKB-SubCell"/>
</dbReference>
<keyword evidence="4" id="KW-0812">Transmembrane</keyword>
<dbReference type="Gene3D" id="1.20.1250.20">
    <property type="entry name" value="MFS general substrate transporter like domains"/>
    <property type="match status" value="1"/>
</dbReference>
<protein>
    <recommendedName>
        <fullName evidence="8">Multidrug efflux pump Tap</fullName>
    </recommendedName>
</protein>
<comment type="caution">
    <text evidence="10">The sequence shown here is derived from an EMBL/GenBank/DDBJ whole genome shotgun (WGS) entry which is preliminary data.</text>
</comment>
<dbReference type="AlphaFoldDB" id="A0A652YM94"/>
<keyword evidence="5" id="KW-1133">Transmembrane helix</keyword>
<evidence type="ECO:0000256" key="7">
    <source>
        <dbReference type="ARBA" id="ARBA00038075"/>
    </source>
</evidence>
<evidence type="ECO:0000259" key="9">
    <source>
        <dbReference type="PROSITE" id="PS50850"/>
    </source>
</evidence>
<evidence type="ECO:0000256" key="8">
    <source>
        <dbReference type="ARBA" id="ARBA00040914"/>
    </source>
</evidence>
<feature type="domain" description="Major facilitator superfamily (MFS) profile" evidence="9">
    <location>
        <begin position="18"/>
        <end position="408"/>
    </location>
</feature>
<dbReference type="InterPro" id="IPR011701">
    <property type="entry name" value="MFS"/>
</dbReference>
<keyword evidence="3" id="KW-1003">Cell membrane</keyword>
<dbReference type="SUPFAM" id="SSF103473">
    <property type="entry name" value="MFS general substrate transporter"/>
    <property type="match status" value="1"/>
</dbReference>
<dbReference type="PANTHER" id="PTHR23513">
    <property type="entry name" value="INTEGRAL MEMBRANE EFFLUX PROTEIN-RELATED"/>
    <property type="match status" value="1"/>
</dbReference>
<dbReference type="InterPro" id="IPR020846">
    <property type="entry name" value="MFS_dom"/>
</dbReference>
<gene>
    <name evidence="10" type="ORF">FNL38_106269</name>
</gene>
<organism evidence="10">
    <name type="scientific">Nocardia globerula</name>
    <dbReference type="NCBI Taxonomy" id="1818"/>
    <lineage>
        <taxon>Bacteria</taxon>
        <taxon>Bacillati</taxon>
        <taxon>Actinomycetota</taxon>
        <taxon>Actinomycetes</taxon>
        <taxon>Mycobacteriales</taxon>
        <taxon>Nocardiaceae</taxon>
        <taxon>Nocardia</taxon>
    </lineage>
</organism>